<dbReference type="InterPro" id="IPR021789">
    <property type="entry name" value="KHA_dom"/>
</dbReference>
<keyword evidence="9 14" id="KW-1133">Transmembrane helix</keyword>
<evidence type="ECO:0000256" key="13">
    <source>
        <dbReference type="PROSITE-ProRule" id="PRU00023"/>
    </source>
</evidence>
<evidence type="ECO:0000256" key="3">
    <source>
        <dbReference type="ARBA" id="ARBA00022448"/>
    </source>
</evidence>
<dbReference type="InterPro" id="IPR045319">
    <property type="entry name" value="KAT/AKT"/>
</dbReference>
<evidence type="ECO:0000259" key="15">
    <source>
        <dbReference type="PROSITE" id="PS50042"/>
    </source>
</evidence>
<keyword evidence="10 14" id="KW-0406">Ion transport</keyword>
<feature type="transmembrane region" description="Helical" evidence="14">
    <location>
        <begin position="268"/>
        <end position="293"/>
    </location>
</feature>
<evidence type="ECO:0000313" key="18">
    <source>
        <dbReference type="Proteomes" id="UP000239757"/>
    </source>
</evidence>
<dbReference type="GO" id="GO:0034702">
    <property type="term" value="C:monoatomic ion channel complex"/>
    <property type="evidence" value="ECO:0007669"/>
    <property type="project" value="UniProtKB-KW"/>
</dbReference>
<keyword evidence="3 14" id="KW-0813">Transport</keyword>
<evidence type="ECO:0000256" key="2">
    <source>
        <dbReference type="ARBA" id="ARBA00007929"/>
    </source>
</evidence>
<keyword evidence="12 14" id="KW-0407">Ion channel</keyword>
<evidence type="ECO:0000256" key="14">
    <source>
        <dbReference type="RuleBase" id="RU369015"/>
    </source>
</evidence>
<dbReference type="Gene3D" id="1.10.287.70">
    <property type="match status" value="1"/>
</dbReference>
<feature type="repeat" description="ANK" evidence="13">
    <location>
        <begin position="721"/>
        <end position="753"/>
    </location>
</feature>
<dbReference type="SMART" id="SM00100">
    <property type="entry name" value="cNMP"/>
    <property type="match status" value="1"/>
</dbReference>
<evidence type="ECO:0000256" key="9">
    <source>
        <dbReference type="ARBA" id="ARBA00022989"/>
    </source>
</evidence>
<keyword evidence="13" id="KW-0040">ANK repeat</keyword>
<evidence type="ECO:0000256" key="12">
    <source>
        <dbReference type="ARBA" id="ARBA00023303"/>
    </source>
</evidence>
<comment type="similarity">
    <text evidence="2 14">Belongs to the potassium channel family. Plant (TC 1.A.1.4) subfamily.</text>
</comment>
<comment type="domain">
    <text evidence="14">The segment S4 is probably the voltage-sensor and is characterized by a series of positively charged amino acids. The pore-forming region H5 is enclosed by the transmembrane segments S5 and S6 in the Shaker-type (1P/6TM) and contains the GYGD signature motif which seems to be involved in potassium selectivity.</text>
</comment>
<organism evidence="17 18">
    <name type="scientific">Gossypium barbadense</name>
    <name type="common">Sea Island cotton</name>
    <name type="synonym">Hibiscus barbadensis</name>
    <dbReference type="NCBI Taxonomy" id="3634"/>
    <lineage>
        <taxon>Eukaryota</taxon>
        <taxon>Viridiplantae</taxon>
        <taxon>Streptophyta</taxon>
        <taxon>Embryophyta</taxon>
        <taxon>Tracheophyta</taxon>
        <taxon>Spermatophyta</taxon>
        <taxon>Magnoliopsida</taxon>
        <taxon>eudicotyledons</taxon>
        <taxon>Gunneridae</taxon>
        <taxon>Pentapetalae</taxon>
        <taxon>rosids</taxon>
        <taxon>malvids</taxon>
        <taxon>Malvales</taxon>
        <taxon>Malvaceae</taxon>
        <taxon>Malvoideae</taxon>
        <taxon>Gossypium</taxon>
    </lineage>
</organism>
<evidence type="ECO:0000313" key="17">
    <source>
        <dbReference type="EMBL" id="PPR92372.1"/>
    </source>
</evidence>
<dbReference type="InterPro" id="IPR005821">
    <property type="entry name" value="Ion_trans_dom"/>
</dbReference>
<dbReference type="SUPFAM" id="SSF51206">
    <property type="entry name" value="cAMP-binding domain-like"/>
    <property type="match status" value="1"/>
</dbReference>
<dbReference type="EMBL" id="KZ667088">
    <property type="protein sequence ID" value="PPR92372.1"/>
    <property type="molecule type" value="Genomic_DNA"/>
</dbReference>
<dbReference type="SMART" id="SM00248">
    <property type="entry name" value="ANK"/>
    <property type="match status" value="6"/>
</dbReference>
<feature type="transmembrane region" description="Helical" evidence="14">
    <location>
        <begin position="387"/>
        <end position="406"/>
    </location>
</feature>
<dbReference type="PROSITE" id="PS50042">
    <property type="entry name" value="CNMP_BINDING_3"/>
    <property type="match status" value="1"/>
</dbReference>
<comment type="function">
    <text evidence="14">Potassium channel.</text>
</comment>
<dbReference type="PROSITE" id="PS51490">
    <property type="entry name" value="KHA"/>
    <property type="match status" value="1"/>
</dbReference>
<evidence type="ECO:0000256" key="7">
    <source>
        <dbReference type="ARBA" id="ARBA00022882"/>
    </source>
</evidence>
<evidence type="ECO:0000259" key="16">
    <source>
        <dbReference type="PROSITE" id="PS51490"/>
    </source>
</evidence>
<dbReference type="InterPro" id="IPR014710">
    <property type="entry name" value="RmlC-like_jellyroll"/>
</dbReference>
<evidence type="ECO:0000256" key="5">
    <source>
        <dbReference type="ARBA" id="ARBA00022692"/>
    </source>
</evidence>
<dbReference type="Pfam" id="PF12796">
    <property type="entry name" value="Ank_2"/>
    <property type="match status" value="1"/>
</dbReference>
<dbReference type="Pfam" id="PF11834">
    <property type="entry name" value="KHA"/>
    <property type="match status" value="1"/>
</dbReference>
<dbReference type="AlphaFoldDB" id="A0A2P5WMR8"/>
<dbReference type="PANTHER" id="PTHR45743">
    <property type="entry name" value="POTASSIUM CHANNEL AKT1"/>
    <property type="match status" value="1"/>
</dbReference>
<evidence type="ECO:0000256" key="8">
    <source>
        <dbReference type="ARBA" id="ARBA00022958"/>
    </source>
</evidence>
<keyword evidence="11 14" id="KW-0472">Membrane</keyword>
<dbReference type="CDD" id="cd00038">
    <property type="entry name" value="CAP_ED"/>
    <property type="match status" value="1"/>
</dbReference>
<comment type="domain">
    <text evidence="14">The KHA domain (rich in hydrophobic and acidic residues) present in the C-terminal part is likely to be important for tetramerization.</text>
</comment>
<accession>A0A2P5WMR8</accession>
<feature type="repeat" description="ANK" evidence="13">
    <location>
        <begin position="663"/>
        <end position="689"/>
    </location>
</feature>
<feature type="domain" description="Cyclic nucleotide-binding" evidence="15">
    <location>
        <begin position="468"/>
        <end position="564"/>
    </location>
</feature>
<evidence type="ECO:0000256" key="10">
    <source>
        <dbReference type="ARBA" id="ARBA00023065"/>
    </source>
</evidence>
<dbReference type="GO" id="GO:0005249">
    <property type="term" value="F:voltage-gated potassium channel activity"/>
    <property type="evidence" value="ECO:0007669"/>
    <property type="project" value="UniProtKB-UniRule"/>
</dbReference>
<dbReference type="InterPro" id="IPR000595">
    <property type="entry name" value="cNMP-bd_dom"/>
</dbReference>
<comment type="subunit">
    <text evidence="14">The potassium channel is composed of a homo- or heterotetrameric complex of pore-forming subunits.</text>
</comment>
<dbReference type="PROSITE" id="PS50088">
    <property type="entry name" value="ANK_REPEAT"/>
    <property type="match status" value="4"/>
</dbReference>
<evidence type="ECO:0000256" key="11">
    <source>
        <dbReference type="ARBA" id="ARBA00023136"/>
    </source>
</evidence>
<dbReference type="Pfam" id="PF00520">
    <property type="entry name" value="Ion_trans"/>
    <property type="match status" value="1"/>
</dbReference>
<reference evidence="17 18" key="1">
    <citation type="submission" date="2015-01" db="EMBL/GenBank/DDBJ databases">
        <title>Genome of allotetraploid Gossypium barbadense reveals genomic plasticity and fiber elongation in cotton evolution.</title>
        <authorList>
            <person name="Chen X."/>
            <person name="Liu X."/>
            <person name="Zhao B."/>
            <person name="Zheng H."/>
            <person name="Hu Y."/>
            <person name="Lu G."/>
            <person name="Yang C."/>
            <person name="Chen J."/>
            <person name="Shan C."/>
            <person name="Zhang L."/>
            <person name="Zhou Y."/>
            <person name="Wang L."/>
            <person name="Guo W."/>
            <person name="Bai Y."/>
            <person name="Ruan J."/>
            <person name="Shangguan X."/>
            <person name="Mao Y."/>
            <person name="Jiang J."/>
            <person name="Zhu Y."/>
            <person name="Lei J."/>
            <person name="Kang H."/>
            <person name="Chen S."/>
            <person name="He X."/>
            <person name="Wang R."/>
            <person name="Wang Y."/>
            <person name="Chen J."/>
            <person name="Wang L."/>
            <person name="Yu S."/>
            <person name="Wang B."/>
            <person name="Wei J."/>
            <person name="Song S."/>
            <person name="Lu X."/>
            <person name="Gao Z."/>
            <person name="Gu W."/>
            <person name="Deng X."/>
            <person name="Ma D."/>
            <person name="Wang S."/>
            <person name="Liang W."/>
            <person name="Fang L."/>
            <person name="Cai C."/>
            <person name="Zhu X."/>
            <person name="Zhou B."/>
            <person name="Zhang Y."/>
            <person name="Chen Z."/>
            <person name="Xu S."/>
            <person name="Zhu R."/>
            <person name="Wang S."/>
            <person name="Zhang T."/>
            <person name="Zhao G."/>
        </authorList>
    </citation>
    <scope>NUCLEOTIDE SEQUENCE [LARGE SCALE GENOMIC DNA]</scope>
    <source>
        <strain evidence="18">cv. Xinhai21</strain>
        <tissue evidence="17">Leaf</tissue>
    </source>
</reference>
<dbReference type="InterPro" id="IPR036770">
    <property type="entry name" value="Ankyrin_rpt-contain_sf"/>
</dbReference>
<dbReference type="Gene3D" id="2.60.120.10">
    <property type="entry name" value="Jelly Rolls"/>
    <property type="match status" value="1"/>
</dbReference>
<dbReference type="OrthoDB" id="426293at2759"/>
<protein>
    <recommendedName>
        <fullName evidence="14">Potassium channel</fullName>
    </recommendedName>
</protein>
<comment type="caution">
    <text evidence="14">Lacks conserved residue(s) required for the propagation of feature annotation.</text>
</comment>
<dbReference type="PROSITE" id="PS50297">
    <property type="entry name" value="ANK_REP_REGION"/>
    <property type="match status" value="2"/>
</dbReference>
<dbReference type="Proteomes" id="UP000239757">
    <property type="component" value="Unassembled WGS sequence"/>
</dbReference>
<dbReference type="Pfam" id="PF00027">
    <property type="entry name" value="cNMP_binding"/>
    <property type="match status" value="1"/>
</dbReference>
<gene>
    <name evidence="17" type="ORF">GOBAR_AA28294</name>
</gene>
<keyword evidence="4 14" id="KW-0633">Potassium transport</keyword>
<keyword evidence="5 14" id="KW-0812">Transmembrane</keyword>
<comment type="subcellular location">
    <subcellularLocation>
        <location evidence="1 14">Membrane</location>
        <topology evidence="1 14">Multi-pass membrane protein</topology>
    </subcellularLocation>
</comment>
<dbReference type="Pfam" id="PF00023">
    <property type="entry name" value="Ank"/>
    <property type="match status" value="1"/>
</dbReference>
<dbReference type="SUPFAM" id="SSF48403">
    <property type="entry name" value="Ankyrin repeat"/>
    <property type="match status" value="1"/>
</dbReference>
<keyword evidence="8 14" id="KW-0630">Potassium</keyword>
<keyword evidence="6 14" id="KW-0631">Potassium channel</keyword>
<evidence type="ECO:0000256" key="4">
    <source>
        <dbReference type="ARBA" id="ARBA00022538"/>
    </source>
</evidence>
<feature type="domain" description="KHA" evidence="16">
    <location>
        <begin position="863"/>
        <end position="936"/>
    </location>
</feature>
<feature type="repeat" description="ANK" evidence="13">
    <location>
        <begin position="754"/>
        <end position="786"/>
    </location>
</feature>
<evidence type="ECO:0000256" key="6">
    <source>
        <dbReference type="ARBA" id="ARBA00022826"/>
    </source>
</evidence>
<feature type="repeat" description="ANK" evidence="13">
    <location>
        <begin position="690"/>
        <end position="722"/>
    </location>
</feature>
<keyword evidence="7 14" id="KW-0851">Voltage-gated channel</keyword>
<feature type="transmembrane region" description="Helical" evidence="14">
    <location>
        <begin position="242"/>
        <end position="262"/>
    </location>
</feature>
<dbReference type="Gene3D" id="1.10.287.630">
    <property type="entry name" value="Helix hairpin bin"/>
    <property type="match status" value="1"/>
</dbReference>
<sequence>MKKVTMVWTDYGKGIEPVGSVAGAAAMGDIGRSRRVRDERCATMANEEEYEVEDFREGNKSSRGSRFNLIANELGLVAARARMNLSRQSVLNGIKDLSDGPIHPDNRYLKSSFLIDLLGCMPWDIIYKVLLSSSTHASFPQASGRKEEVRYLLWIRLYRVHKVTAFFRKMEKDIRINYLFTRIIKLIFVELYCTHTAACIFYYLATTLPREKEGYTWIGSLKLGDYSYSSFREIDLWKRYTTSMYFAIVTMATVGYGDIHAVNMREMIFIMIYVSFDMVLGAYLIGNMTALIVKGSKTEKFRDKMADVIKYMNRNKLDRDLRNQIKGHLRLQYESTYTEAAVLQDIPISIRAKRKQNKGEKAVDKNSEIPILDNQLLKRWYRAWTKFILIWALYSSFFTPFEFGFFRGLPENLFVLDIAGQIAFLLDIILHFFLAYRDPQTYRMVYKRTSIAIISQSLYLPYIENASLFKECSSEFINQIVIRLHEEFFLPGEVIMEQGNVVDQLYFVCHGVLEGIAIGEDGSEETVSLLEPNSSFGEISILCNIPQPYTVRGKESNLRVKQLESDISFHIGRQEAELALRVNCAAYNGDFYQLKSLIRAGADPNKTDYDGRSPLGVLPSHDQTYVQCLNLAIISSLGIIYGGILRDLTGICEPGTYEIDCQHLAASKGYEDITSFLIRHPVDINLKDKFGNTPLLEAIKNGHDNLAALLIKEGASLNIDDAGSYLCTAVAKGDSDFLRRLLSNGVDPNSRDYDHRTPLHVAASEGLYIMAKLLIEAGASVFSKDSYAVCFLSGFGLIVKHVTILASLQRMHSVQTWGNTPLDEARMCGNKNLIKLLEDAKSTQLSELPHCSKEFTDKIHPKKCTVFPFHPWDAKDQRRHGIVLWVPHTMEALVTTAAEQLDLAGASCMLTENGGKILDVDMINDGEKLYLIGGTH</sequence>
<dbReference type="InterPro" id="IPR018490">
    <property type="entry name" value="cNMP-bd_dom_sf"/>
</dbReference>
<dbReference type="SUPFAM" id="SSF81324">
    <property type="entry name" value="Voltage-gated potassium channels"/>
    <property type="match status" value="2"/>
</dbReference>
<feature type="transmembrane region" description="Helical" evidence="14">
    <location>
        <begin position="418"/>
        <end position="436"/>
    </location>
</feature>
<dbReference type="PANTHER" id="PTHR45743:SF3">
    <property type="entry name" value="POTASSIUM CHANNEL SKOR"/>
    <property type="match status" value="1"/>
</dbReference>
<dbReference type="Gene3D" id="1.25.40.20">
    <property type="entry name" value="Ankyrin repeat-containing domain"/>
    <property type="match status" value="2"/>
</dbReference>
<dbReference type="FunFam" id="2.60.120.10:FF:000074">
    <property type="entry name" value="Potassium channel KAT2"/>
    <property type="match status" value="1"/>
</dbReference>
<proteinExistence type="inferred from homology"/>
<dbReference type="InterPro" id="IPR002110">
    <property type="entry name" value="Ankyrin_rpt"/>
</dbReference>
<name>A0A2P5WMR8_GOSBA</name>
<evidence type="ECO:0000256" key="1">
    <source>
        <dbReference type="ARBA" id="ARBA00004141"/>
    </source>
</evidence>